<dbReference type="RefSeq" id="WP_134440463.1">
    <property type="nucleotide sequence ID" value="NZ_LXQC01000153.1"/>
</dbReference>
<dbReference type="SUPFAM" id="SSF159127">
    <property type="entry name" value="HupF/HypC-like"/>
    <property type="match status" value="1"/>
</dbReference>
<name>A0A4Y8P9W1_9BACT</name>
<dbReference type="PROSITE" id="PS01097">
    <property type="entry name" value="HUPF_HYPC"/>
    <property type="match status" value="1"/>
</dbReference>
<sequence>MCLAIPGKVIELLETKDFSPFFQFALVEISSVRRKVNVELIKEEGIAPGDWVLVHVGFALEKISQEEALEQLKMLALLGEEKQAIEEVQGWQFGEEGRDEEKEKGT</sequence>
<proteinExistence type="inferred from homology"/>
<protein>
    <submittedName>
        <fullName evidence="2">Hydrogenase assembly protein HypC</fullName>
    </submittedName>
</protein>
<dbReference type="PANTHER" id="PTHR35177:SF2">
    <property type="entry name" value="HYDROGENASE MATURATION FACTOR HYBG"/>
    <property type="match status" value="1"/>
</dbReference>
<reference evidence="2 3" key="1">
    <citation type="submission" date="2016-05" db="EMBL/GenBank/DDBJ databases">
        <title>Diversity and Homogeneity among Thermoacidophilic Verrucomicrobia Methanotrophs Linked with Geographical Origin.</title>
        <authorList>
            <person name="Erikstad H.-A."/>
            <person name="Smestad N.B."/>
            <person name="Ceballos R.M."/>
            <person name="Birkeland N.-K."/>
        </authorList>
    </citation>
    <scope>NUCLEOTIDE SEQUENCE [LARGE SCALE GENOMIC DNA]</scope>
    <source>
        <strain evidence="2 3">Phi</strain>
    </source>
</reference>
<accession>A0A4Y8P9W1</accession>
<evidence type="ECO:0000313" key="2">
    <source>
        <dbReference type="EMBL" id="TFE67530.1"/>
    </source>
</evidence>
<dbReference type="Gene3D" id="2.30.30.140">
    <property type="match status" value="1"/>
</dbReference>
<dbReference type="GO" id="GO:0005506">
    <property type="term" value="F:iron ion binding"/>
    <property type="evidence" value="ECO:0007669"/>
    <property type="project" value="TreeGrafter"/>
</dbReference>
<dbReference type="Pfam" id="PF01455">
    <property type="entry name" value="HupF_HypC"/>
    <property type="match status" value="1"/>
</dbReference>
<dbReference type="EMBL" id="LXQC01000153">
    <property type="protein sequence ID" value="TFE67530.1"/>
    <property type="molecule type" value="Genomic_DNA"/>
</dbReference>
<dbReference type="GO" id="GO:0051604">
    <property type="term" value="P:protein maturation"/>
    <property type="evidence" value="ECO:0007669"/>
    <property type="project" value="TreeGrafter"/>
</dbReference>
<dbReference type="NCBIfam" id="TIGR00074">
    <property type="entry name" value="hypC_hupF"/>
    <property type="match status" value="1"/>
</dbReference>
<comment type="similarity">
    <text evidence="1">Belongs to the HupF/HypC family.</text>
</comment>
<comment type="caution">
    <text evidence="2">The sequence shown here is derived from an EMBL/GenBank/DDBJ whole genome shotgun (WGS) entry which is preliminary data.</text>
</comment>
<dbReference type="InterPro" id="IPR019812">
    <property type="entry name" value="Hydgase_assmbl_chp_CS"/>
</dbReference>
<dbReference type="AlphaFoldDB" id="A0A4Y8P9W1"/>
<organism evidence="2 3">
    <name type="scientific">Methylacidiphilum caldifontis</name>
    <dbReference type="NCBI Taxonomy" id="2795386"/>
    <lineage>
        <taxon>Bacteria</taxon>
        <taxon>Pseudomonadati</taxon>
        <taxon>Verrucomicrobiota</taxon>
        <taxon>Methylacidiphilae</taxon>
        <taxon>Methylacidiphilales</taxon>
        <taxon>Methylacidiphilaceae</taxon>
        <taxon>Methylacidiphilum (ex Ratnadevi et al. 2023)</taxon>
    </lineage>
</organism>
<evidence type="ECO:0000313" key="3">
    <source>
        <dbReference type="Proteomes" id="UP000297713"/>
    </source>
</evidence>
<keyword evidence="3" id="KW-1185">Reference proteome</keyword>
<evidence type="ECO:0000256" key="1">
    <source>
        <dbReference type="ARBA" id="ARBA00006018"/>
    </source>
</evidence>
<dbReference type="OrthoDB" id="9806017at2"/>
<gene>
    <name evidence="2" type="ORF">A7Q10_09510</name>
</gene>
<dbReference type="PRINTS" id="PR00445">
    <property type="entry name" value="HUPFHYPC"/>
</dbReference>
<dbReference type="Proteomes" id="UP000297713">
    <property type="component" value="Unassembled WGS sequence"/>
</dbReference>
<dbReference type="InterPro" id="IPR001109">
    <property type="entry name" value="Hydrogenase_HupF/HypC"/>
</dbReference>
<dbReference type="PANTHER" id="PTHR35177">
    <property type="entry name" value="HYDROGENASE MATURATION FACTOR HYBG"/>
    <property type="match status" value="1"/>
</dbReference>
<dbReference type="GO" id="GO:1902670">
    <property type="term" value="F:carbon dioxide binding"/>
    <property type="evidence" value="ECO:0007669"/>
    <property type="project" value="TreeGrafter"/>
</dbReference>